<dbReference type="RefSeq" id="WP_006929602.1">
    <property type="nucleotide sequence ID" value="NZ_CM001402.1"/>
</dbReference>
<evidence type="ECO:0000256" key="7">
    <source>
        <dbReference type="RuleBase" id="RU362044"/>
    </source>
</evidence>
<evidence type="ECO:0000256" key="1">
    <source>
        <dbReference type="ARBA" id="ARBA00004141"/>
    </source>
</evidence>
<keyword evidence="10" id="KW-1185">Reference proteome</keyword>
<dbReference type="GO" id="GO:0005548">
    <property type="term" value="F:phospholipid transporter activity"/>
    <property type="evidence" value="ECO:0007669"/>
    <property type="project" value="TreeGrafter"/>
</dbReference>
<dbReference type="GO" id="GO:0043190">
    <property type="term" value="C:ATP-binding cassette (ABC) transporter complex"/>
    <property type="evidence" value="ECO:0007669"/>
    <property type="project" value="InterPro"/>
</dbReference>
<organism evidence="9 10">
    <name type="scientific">Caldithrix abyssi DSM 13497</name>
    <dbReference type="NCBI Taxonomy" id="880073"/>
    <lineage>
        <taxon>Bacteria</taxon>
        <taxon>Pseudomonadati</taxon>
        <taxon>Calditrichota</taxon>
        <taxon>Calditrichia</taxon>
        <taxon>Calditrichales</taxon>
        <taxon>Calditrichaceae</taxon>
        <taxon>Caldithrix</taxon>
    </lineage>
</organism>
<evidence type="ECO:0000256" key="4">
    <source>
        <dbReference type="ARBA" id="ARBA00022692"/>
    </source>
</evidence>
<feature type="transmembrane region" description="Helical" evidence="7">
    <location>
        <begin position="194"/>
        <end position="220"/>
    </location>
</feature>
<evidence type="ECO:0000256" key="3">
    <source>
        <dbReference type="ARBA" id="ARBA00022448"/>
    </source>
</evidence>
<dbReference type="Pfam" id="PF02405">
    <property type="entry name" value="MlaE"/>
    <property type="match status" value="1"/>
</dbReference>
<reference evidence="9 10" key="1">
    <citation type="submission" date="2011-09" db="EMBL/GenBank/DDBJ databases">
        <title>The permanent draft genome of Caldithrix abyssi DSM 13497.</title>
        <authorList>
            <consortium name="US DOE Joint Genome Institute (JGI-PGF)"/>
            <person name="Lucas S."/>
            <person name="Han J."/>
            <person name="Lapidus A."/>
            <person name="Bruce D."/>
            <person name="Goodwin L."/>
            <person name="Pitluck S."/>
            <person name="Peters L."/>
            <person name="Kyrpides N."/>
            <person name="Mavromatis K."/>
            <person name="Ivanova N."/>
            <person name="Mikhailova N."/>
            <person name="Chertkov O."/>
            <person name="Detter J.C."/>
            <person name="Tapia R."/>
            <person name="Han C."/>
            <person name="Land M."/>
            <person name="Hauser L."/>
            <person name="Markowitz V."/>
            <person name="Cheng J.-F."/>
            <person name="Hugenholtz P."/>
            <person name="Woyke T."/>
            <person name="Wu D."/>
            <person name="Spring S."/>
            <person name="Brambilla E."/>
            <person name="Klenk H.-P."/>
            <person name="Eisen J.A."/>
        </authorList>
    </citation>
    <scope>NUCLEOTIDE SEQUENCE [LARGE SCALE GENOMIC DNA]</scope>
    <source>
        <strain evidence="9 10">DSM 13497</strain>
    </source>
</reference>
<dbReference type="InterPro" id="IPR030802">
    <property type="entry name" value="Permease_MalE"/>
</dbReference>
<dbReference type="Proteomes" id="UP000004671">
    <property type="component" value="Chromosome"/>
</dbReference>
<dbReference type="AlphaFoldDB" id="H1XQ59"/>
<feature type="transmembrane region" description="Helical" evidence="7">
    <location>
        <begin position="83"/>
        <end position="108"/>
    </location>
</feature>
<sequence length="256" mass="27784">MILLLERIGQKTLRLFTETGAVFIMLWKTFKYLSELWRTRFLILEQMMQIGVRSLPLVIFVGVFAGAVASIQTAYQLEGYISFNYLGAATSIAIFIELGPVLTALVAAGRVSASIAAELGTMKVTEQIDALEALAIDPLRYLALPRILAGFAMVPILTIFADFVGLMGAYLVAYMNLDLPPEIFFGSVKEFFTIMNVMSGLIKAFVFGGVTAIIGCHVGFNTEGGAEGVGKATIRAFVLSAALILLNDYLLSVLLF</sequence>
<dbReference type="OrthoDB" id="9805022at2"/>
<keyword evidence="3" id="KW-0813">Transport</keyword>
<dbReference type="eggNOG" id="COG0767">
    <property type="taxonomic scope" value="Bacteria"/>
</dbReference>
<evidence type="ECO:0000256" key="5">
    <source>
        <dbReference type="ARBA" id="ARBA00022989"/>
    </source>
</evidence>
<feature type="transmembrane region" description="Helical" evidence="7">
    <location>
        <begin position="12"/>
        <end position="30"/>
    </location>
</feature>
<dbReference type="InterPro" id="IPR003453">
    <property type="entry name" value="ABC_MlaE_roteobac"/>
</dbReference>
<dbReference type="PaxDb" id="880073-Calab_2701"/>
<evidence type="ECO:0000313" key="8">
    <source>
        <dbReference type="EMBL" id="APF18289.1"/>
    </source>
</evidence>
<feature type="transmembrane region" description="Helical" evidence="7">
    <location>
        <begin position="147"/>
        <end position="173"/>
    </location>
</feature>
<dbReference type="PANTHER" id="PTHR30188">
    <property type="entry name" value="ABC TRANSPORTER PERMEASE PROTEIN-RELATED"/>
    <property type="match status" value="1"/>
</dbReference>
<evidence type="ECO:0000313" key="10">
    <source>
        <dbReference type="Proteomes" id="UP000004671"/>
    </source>
</evidence>
<dbReference type="KEGG" id="caby:Cabys_1540"/>
<gene>
    <name evidence="8" type="ORF">Cabys_1540</name>
    <name evidence="9" type="ORF">Calab_2701</name>
</gene>
<dbReference type="HOGENOM" id="CLU_045686_1_1_0"/>
<keyword evidence="6 7" id="KW-0472">Membrane</keyword>
<feature type="transmembrane region" description="Helical" evidence="7">
    <location>
        <begin position="232"/>
        <end position="255"/>
    </location>
</feature>
<comment type="similarity">
    <text evidence="2 7">Belongs to the MlaE permease family.</text>
</comment>
<dbReference type="STRING" id="880073.Cabys_1540"/>
<evidence type="ECO:0000313" key="11">
    <source>
        <dbReference type="Proteomes" id="UP000183868"/>
    </source>
</evidence>
<dbReference type="EMBL" id="CM001402">
    <property type="protein sequence ID" value="EHO42310.1"/>
    <property type="molecule type" value="Genomic_DNA"/>
</dbReference>
<reference evidence="8 11" key="2">
    <citation type="submission" date="2016-11" db="EMBL/GenBank/DDBJ databases">
        <title>Genomic analysis of Caldithrix abyssi and proposal of a novel bacterial phylum Caldithrichaeota.</title>
        <authorList>
            <person name="Kublanov I."/>
            <person name="Sigalova O."/>
            <person name="Gavrilov S."/>
            <person name="Lebedinsky A."/>
            <person name="Ivanova N."/>
            <person name="Daum C."/>
            <person name="Reddy T."/>
            <person name="Klenk H.P."/>
            <person name="Goker M."/>
            <person name="Reva O."/>
            <person name="Miroshnichenko M."/>
            <person name="Kyprides N."/>
            <person name="Woyke T."/>
            <person name="Gelfand M."/>
        </authorList>
    </citation>
    <scope>NUCLEOTIDE SEQUENCE [LARGE SCALE GENOMIC DNA]</scope>
    <source>
        <strain evidence="8 11">LF13</strain>
    </source>
</reference>
<dbReference type="PANTHER" id="PTHR30188:SF4">
    <property type="entry name" value="PROTEIN TRIGALACTOSYLDIACYLGLYCEROL 1, CHLOROPLASTIC"/>
    <property type="match status" value="1"/>
</dbReference>
<name>H1XQ59_CALAY</name>
<dbReference type="EMBL" id="CP018099">
    <property type="protein sequence ID" value="APF18289.1"/>
    <property type="molecule type" value="Genomic_DNA"/>
</dbReference>
<dbReference type="Proteomes" id="UP000183868">
    <property type="component" value="Chromosome"/>
</dbReference>
<accession>H1XQ59</accession>
<evidence type="ECO:0000256" key="2">
    <source>
        <dbReference type="ARBA" id="ARBA00007556"/>
    </source>
</evidence>
<feature type="transmembrane region" description="Helical" evidence="7">
    <location>
        <begin position="50"/>
        <end position="71"/>
    </location>
</feature>
<comment type="subcellular location">
    <subcellularLocation>
        <location evidence="1">Membrane</location>
        <topology evidence="1">Multi-pass membrane protein</topology>
    </subcellularLocation>
</comment>
<keyword evidence="4 7" id="KW-0812">Transmembrane</keyword>
<proteinExistence type="inferred from homology"/>
<evidence type="ECO:0000313" key="9">
    <source>
        <dbReference type="EMBL" id="EHO42310.1"/>
    </source>
</evidence>
<dbReference type="NCBIfam" id="TIGR00056">
    <property type="entry name" value="MlaE family lipid ABC transporter permease subunit"/>
    <property type="match status" value="1"/>
</dbReference>
<protein>
    <submittedName>
        <fullName evidence="8">Phospholipid/cholesterol/gamma-HCH transport system permease protein</fullName>
    </submittedName>
</protein>
<keyword evidence="5 7" id="KW-1133">Transmembrane helix</keyword>
<evidence type="ECO:0000256" key="6">
    <source>
        <dbReference type="ARBA" id="ARBA00023136"/>
    </source>
</evidence>